<sequence length="492" mass="53848">MNKTAKGILIGAGVLVLLSGALVALKLTEPDSGTASGSSLSSQEDHSTLLWELDEKDIKSVAVTFGTDSYTILPEAPTQDDDGNTVYNYTLENTAGLNVDTVLLRTVASRAVAVTAVNTVEEHTSDLAQYGLDNPRATVTLTMQDGTVKACSIGNASPLSSQTYFALKGEDTVYTVASDKLSPFLKGEGEYLSKEIVPERAEDDNTILEEILIQRKDLDYDIRLKYDSFYANVENGGTTATHIMTQPVPCNVNPDRGSKITVGMYGLTASGVVKVHPTQADLEAYGLEDPFCTMTVTTDAGVIQTLKIGKSFQLEGDDTVYYYGYYDGVDVAYSFTTETAPCISVQPRDISSGLVFTTYVWDIGKLTVTAKDRETMTFTGSGTSKDDYQVQLNGKEADPERFRKFYVFLLKTAAEDLCLNGETVQGAPLATITLERQDGKKTQTVSFYEAEGRKVYIEVDGVCAFMCRRSFVDTLFKNMDLYDTDQDFILNW</sequence>
<evidence type="ECO:0000313" key="2">
    <source>
        <dbReference type="EMBL" id="CBL16677.1"/>
    </source>
</evidence>
<gene>
    <name evidence="2" type="ordered locus">RUM_04460</name>
</gene>
<reference evidence="2" key="2">
    <citation type="submission" date="2010-03" db="EMBL/GenBank/DDBJ databases">
        <authorList>
            <person name="Pajon A."/>
        </authorList>
    </citation>
    <scope>NUCLEOTIDE SEQUENCE</scope>
    <source>
        <strain evidence="2">Type strain: 18P13</strain>
    </source>
</reference>
<evidence type="ECO:0000313" key="3">
    <source>
        <dbReference type="Proteomes" id="UP000007054"/>
    </source>
</evidence>
<dbReference type="AlphaFoldDB" id="D4LAN2"/>
<dbReference type="BioCyc" id="RCHA213810:RUM_RS02165-MONOMER"/>
<protein>
    <recommendedName>
        <fullName evidence="1">DUF4340 domain-containing protein</fullName>
    </recommendedName>
</protein>
<dbReference type="Proteomes" id="UP000007054">
    <property type="component" value="Chromosome"/>
</dbReference>
<reference evidence="2" key="1">
    <citation type="submission" date="2010-03" db="EMBL/GenBank/DDBJ databases">
        <title>The genome sequence of Ruminococcus sp. 18P13.</title>
        <authorList>
            <consortium name="metaHIT consortium -- http://www.metahit.eu/"/>
            <person name="Pajon A."/>
            <person name="Turner K."/>
            <person name="Parkhill J."/>
            <person name="Bernalier A."/>
        </authorList>
    </citation>
    <scope>NUCLEOTIDE SEQUENCE [LARGE SCALE GENOMIC DNA]</scope>
    <source>
        <strain evidence="2">Type strain: 18P13</strain>
    </source>
</reference>
<feature type="domain" description="DUF4340" evidence="1">
    <location>
        <begin position="244"/>
        <end position="404"/>
    </location>
</feature>
<name>D4LAN2_RUMC1</name>
<dbReference type="STRING" id="213810.RUM_04460"/>
<organism evidence="2 3">
    <name type="scientific">Ruminococcus champanellensis (strain DSM 18848 / JCM 17042 / KCTC 15320 / 18P13)</name>
    <dbReference type="NCBI Taxonomy" id="213810"/>
    <lineage>
        <taxon>Bacteria</taxon>
        <taxon>Bacillati</taxon>
        <taxon>Bacillota</taxon>
        <taxon>Clostridia</taxon>
        <taxon>Eubacteriales</taxon>
        <taxon>Oscillospiraceae</taxon>
        <taxon>Ruminococcus</taxon>
    </lineage>
</organism>
<accession>D4LAN2</accession>
<dbReference type="PATRIC" id="fig|213810.4.peg.356"/>
<keyword evidence="3" id="KW-1185">Reference proteome</keyword>
<dbReference type="KEGG" id="rch:RUM_04460"/>
<dbReference type="HOGENOM" id="CLU_554211_0_0_9"/>
<evidence type="ECO:0000259" key="1">
    <source>
        <dbReference type="Pfam" id="PF14238"/>
    </source>
</evidence>
<proteinExistence type="predicted"/>
<dbReference type="InterPro" id="IPR025641">
    <property type="entry name" value="DUF4340"/>
</dbReference>
<dbReference type="RefSeq" id="WP_015557584.1">
    <property type="nucleotide sequence ID" value="NC_021039.1"/>
</dbReference>
<dbReference type="GeneID" id="83155276"/>
<feature type="domain" description="DUF4340" evidence="1">
    <location>
        <begin position="95"/>
        <end position="197"/>
    </location>
</feature>
<dbReference type="EMBL" id="FP929052">
    <property type="protein sequence ID" value="CBL16677.1"/>
    <property type="molecule type" value="Genomic_DNA"/>
</dbReference>
<dbReference type="Pfam" id="PF14238">
    <property type="entry name" value="DUF4340"/>
    <property type="match status" value="2"/>
</dbReference>